<dbReference type="EC" id="3.2.1.75" evidence="8"/>
<evidence type="ECO:0000313" key="8">
    <source>
        <dbReference type="EMBL" id="ADD43027.1"/>
    </source>
</evidence>
<name>D3PUL4_STANL</name>
<keyword evidence="4 8" id="KW-0326">Glycosidase</keyword>
<dbReference type="Pfam" id="PF02055">
    <property type="entry name" value="Glyco_hydro_30"/>
    <property type="match status" value="1"/>
</dbReference>
<feature type="signal peptide" evidence="5">
    <location>
        <begin position="1"/>
        <end position="29"/>
    </location>
</feature>
<dbReference type="Pfam" id="PF17189">
    <property type="entry name" value="Glyco_hydro_30C"/>
    <property type="match status" value="1"/>
</dbReference>
<dbReference type="RefSeq" id="WP_013018598.1">
    <property type="nucleotide sequence ID" value="NC_013947.1"/>
</dbReference>
<dbReference type="PRINTS" id="PR00843">
    <property type="entry name" value="GLHYDRLASE30"/>
</dbReference>
<dbReference type="EMBL" id="CP001778">
    <property type="protein sequence ID" value="ADD43027.1"/>
    <property type="molecule type" value="Genomic_DNA"/>
</dbReference>
<comment type="similarity">
    <text evidence="1 4">Belongs to the glycosyl hydrolase 30 family.</text>
</comment>
<evidence type="ECO:0000256" key="4">
    <source>
        <dbReference type="RuleBase" id="RU361188"/>
    </source>
</evidence>
<keyword evidence="2 5" id="KW-0732">Signal</keyword>
<evidence type="ECO:0000259" key="6">
    <source>
        <dbReference type="Pfam" id="PF02055"/>
    </source>
</evidence>
<dbReference type="SUPFAM" id="SSF51445">
    <property type="entry name" value="(Trans)glycosidases"/>
    <property type="match status" value="1"/>
</dbReference>
<dbReference type="CAZy" id="GH30">
    <property type="family name" value="Glycoside Hydrolase Family 30"/>
</dbReference>
<evidence type="ECO:0000313" key="9">
    <source>
        <dbReference type="Proteomes" id="UP000000844"/>
    </source>
</evidence>
<evidence type="ECO:0000256" key="1">
    <source>
        <dbReference type="ARBA" id="ARBA00005382"/>
    </source>
</evidence>
<dbReference type="Gene3D" id="3.20.20.80">
    <property type="entry name" value="Glycosidases"/>
    <property type="match status" value="1"/>
</dbReference>
<reference evidence="8 9" key="1">
    <citation type="journal article" date="2009" name="Stand. Genomic Sci.">
        <title>Complete genome sequence of Stackebrandtia nassauensis type strain (LLR-40K-21).</title>
        <authorList>
            <person name="Munk C."/>
            <person name="Lapidus A."/>
            <person name="Copeland A."/>
            <person name="Jando M."/>
            <person name="Mayilraj S."/>
            <person name="Glavina Del Rio T."/>
            <person name="Nolan M."/>
            <person name="Chen F."/>
            <person name="Lucas S."/>
            <person name="Tice H."/>
            <person name="Cheng J.F."/>
            <person name="Han C."/>
            <person name="Detter J.C."/>
            <person name="Bruce D."/>
            <person name="Goodwin L."/>
            <person name="Chain P."/>
            <person name="Pitluck S."/>
            <person name="Goker M."/>
            <person name="Ovchinikova G."/>
            <person name="Pati A."/>
            <person name="Ivanova N."/>
            <person name="Mavromatis K."/>
            <person name="Chen A."/>
            <person name="Palaniappan K."/>
            <person name="Land M."/>
            <person name="Hauser L."/>
            <person name="Chang Y.J."/>
            <person name="Jeffries C.D."/>
            <person name="Bristow J."/>
            <person name="Eisen J.A."/>
            <person name="Markowitz V."/>
            <person name="Hugenholtz P."/>
            <person name="Kyrpides N.C."/>
            <person name="Klenk H.P."/>
        </authorList>
    </citation>
    <scope>NUCLEOTIDE SEQUENCE [LARGE SCALE GENOMIC DNA]</scope>
    <source>
        <strain evidence="9">DSM 44728 / CIP 108903 / NRRL B-16338 / NBRC 102104 / LLR-40K-21</strain>
    </source>
</reference>
<keyword evidence="3 4" id="KW-0378">Hydrolase</keyword>
<dbReference type="HOGENOM" id="CLU_014379_3_1_11"/>
<evidence type="ECO:0000256" key="2">
    <source>
        <dbReference type="ARBA" id="ARBA00022729"/>
    </source>
</evidence>
<accession>D3PUL4</accession>
<dbReference type="InterPro" id="IPR001139">
    <property type="entry name" value="Glyco_hydro_30"/>
</dbReference>
<evidence type="ECO:0000256" key="3">
    <source>
        <dbReference type="ARBA" id="ARBA00022801"/>
    </source>
</evidence>
<dbReference type="PANTHER" id="PTHR11069">
    <property type="entry name" value="GLUCOSYLCERAMIDASE"/>
    <property type="match status" value="1"/>
</dbReference>
<dbReference type="InterPro" id="IPR013780">
    <property type="entry name" value="Glyco_hydro_b"/>
</dbReference>
<dbReference type="STRING" id="446470.Snas_3362"/>
<organism evidence="8 9">
    <name type="scientific">Stackebrandtia nassauensis (strain DSM 44728 / CIP 108903 / NRRL B-16338 / NBRC 102104 / LLR-40K-21)</name>
    <dbReference type="NCBI Taxonomy" id="446470"/>
    <lineage>
        <taxon>Bacteria</taxon>
        <taxon>Bacillati</taxon>
        <taxon>Actinomycetota</taxon>
        <taxon>Actinomycetes</taxon>
        <taxon>Glycomycetales</taxon>
        <taxon>Glycomycetaceae</taxon>
        <taxon>Stackebrandtia</taxon>
    </lineage>
</organism>
<feature type="domain" description="Glycosyl hydrolase family 30 TIM-barrel" evidence="6">
    <location>
        <begin position="79"/>
        <end position="430"/>
    </location>
</feature>
<dbReference type="SUPFAM" id="SSF51011">
    <property type="entry name" value="Glycosyl hydrolase domain"/>
    <property type="match status" value="1"/>
</dbReference>
<dbReference type="InterPro" id="IPR033453">
    <property type="entry name" value="Glyco_hydro_30_TIM-barrel"/>
</dbReference>
<dbReference type="GO" id="GO:0016020">
    <property type="term" value="C:membrane"/>
    <property type="evidence" value="ECO:0007669"/>
    <property type="project" value="GOC"/>
</dbReference>
<evidence type="ECO:0000259" key="7">
    <source>
        <dbReference type="Pfam" id="PF17189"/>
    </source>
</evidence>
<dbReference type="KEGG" id="sna:Snas_3362"/>
<dbReference type="GO" id="GO:0046557">
    <property type="term" value="F:glucan endo-1,6-beta-glucosidase activity"/>
    <property type="evidence" value="ECO:0007669"/>
    <property type="project" value="UniProtKB-EC"/>
</dbReference>
<dbReference type="eggNOG" id="COG5520">
    <property type="taxonomic scope" value="Bacteria"/>
</dbReference>
<dbReference type="Proteomes" id="UP000000844">
    <property type="component" value="Chromosome"/>
</dbReference>
<sequence>MALSKNPAAWLTVLIALVLVPLVPSSAQATWPRTTVSSWITTPDRARLLDPGPSPVFRRHGSSNQTTITVDERQRFQSIDGFGASLTDSSASLLYSLSESQRDDVMASLFDRTDGIGMSFLRQPIGSSDFVDGPHYTYNDLPDGETDFDMSRFSIAHDEVRILPLLRQARALNPSLKVMATPWGQPAWMKENNSTIGGRLKDDPDIFAAYALYLLRFVEAYEDAGVPIYALTVQNEPQHGDPDGYPGTDMPVEHQAAIIEKLGPMLDDAGYGHVKILSFDHNWALHPDDPGGNPRYPYDVLKSQAVTWIDGTAYHCYAGSPDAQTALHDSFPDKDIWFTECSGWHGNDDSPAKYFSDTLRWHAQNVTIGTTRNWARAAINWNLALNSQGGPANGGCGNSTTGKCTGVVHIDGTTVTRNAEYYNLGHMTKYVRPGAVRIGSDNAGDIHNVAFKNPGGTIVLVATNIGGSTQTFTVSWSGRSIEYTLDSGAVATLTWRA</sequence>
<evidence type="ECO:0000256" key="5">
    <source>
        <dbReference type="SAM" id="SignalP"/>
    </source>
</evidence>
<dbReference type="Gene3D" id="2.60.40.1180">
    <property type="entry name" value="Golgi alpha-mannosidase II"/>
    <property type="match status" value="1"/>
</dbReference>
<feature type="domain" description="Glycosyl hydrolase family 30 beta sandwich" evidence="7">
    <location>
        <begin position="434"/>
        <end position="493"/>
    </location>
</feature>
<dbReference type="InterPro" id="IPR033452">
    <property type="entry name" value="GH30_C"/>
</dbReference>
<dbReference type="GO" id="GO:0004348">
    <property type="term" value="F:glucosylceramidase activity"/>
    <property type="evidence" value="ECO:0007669"/>
    <property type="project" value="InterPro"/>
</dbReference>
<feature type="chain" id="PRO_5003048582" evidence="5">
    <location>
        <begin position="30"/>
        <end position="497"/>
    </location>
</feature>
<keyword evidence="9" id="KW-1185">Reference proteome</keyword>
<gene>
    <name evidence="8" type="ordered locus">Snas_3362</name>
</gene>
<dbReference type="PANTHER" id="PTHR11069:SF23">
    <property type="entry name" value="LYSOSOMAL ACID GLUCOSYLCERAMIDASE"/>
    <property type="match status" value="1"/>
</dbReference>
<protein>
    <submittedName>
        <fullName evidence="8">Glucan endo-1,6-beta-glucosidase</fullName>
        <ecNumber evidence="8">3.2.1.75</ecNumber>
    </submittedName>
</protein>
<dbReference type="GO" id="GO:0006680">
    <property type="term" value="P:glucosylceramide catabolic process"/>
    <property type="evidence" value="ECO:0007669"/>
    <property type="project" value="TreeGrafter"/>
</dbReference>
<dbReference type="InterPro" id="IPR017853">
    <property type="entry name" value="GH"/>
</dbReference>
<proteinExistence type="inferred from homology"/>
<dbReference type="AlphaFoldDB" id="D3PUL4"/>